<evidence type="ECO:0000256" key="1">
    <source>
        <dbReference type="SAM" id="MobiDB-lite"/>
    </source>
</evidence>
<evidence type="ECO:0000313" key="3">
    <source>
        <dbReference type="Ensembl" id="ENSJJAP00000006589.1"/>
    </source>
</evidence>
<dbReference type="OMA" id="AGCSICY"/>
<dbReference type="Proteomes" id="UP000694385">
    <property type="component" value="Unassembled WGS sequence"/>
</dbReference>
<evidence type="ECO:0000313" key="4">
    <source>
        <dbReference type="Proteomes" id="UP000694385"/>
    </source>
</evidence>
<sequence>MDNCGDGSDQDSLPPASCRGPTWAPRQMQSPEGNTSKPLTLSLALGSTAERGSAAGQAPARQDAVLEGPQLWKVALASSLLLVFTSLLTGFLWWCCCPSRLARPPGASRSRLRCCTACCLCPSRVAPGERWLNRQGGHPC</sequence>
<evidence type="ECO:0000256" key="2">
    <source>
        <dbReference type="SAM" id="Phobius"/>
    </source>
</evidence>
<keyword evidence="2" id="KW-1133">Transmembrane helix</keyword>
<feature type="transmembrane region" description="Helical" evidence="2">
    <location>
        <begin position="71"/>
        <end position="94"/>
    </location>
</feature>
<protein>
    <submittedName>
        <fullName evidence="3">Low density lipoprotein receptor class A domain containing 2</fullName>
    </submittedName>
</protein>
<feature type="compositionally biased region" description="Polar residues" evidence="1">
    <location>
        <begin position="27"/>
        <end position="39"/>
    </location>
</feature>
<keyword evidence="2" id="KW-0472">Membrane</keyword>
<accession>A0A8C5KC38</accession>
<dbReference type="AlphaFoldDB" id="A0A8C5KC38"/>
<feature type="region of interest" description="Disordered" evidence="1">
    <location>
        <begin position="1"/>
        <end position="42"/>
    </location>
</feature>
<dbReference type="GeneTree" id="ENSGT00730000113107"/>
<name>A0A8C5KC38_JACJA</name>
<reference evidence="3" key="1">
    <citation type="submission" date="2025-08" db="UniProtKB">
        <authorList>
            <consortium name="Ensembl"/>
        </authorList>
    </citation>
    <scope>IDENTIFICATION</scope>
</reference>
<keyword evidence="2" id="KW-0812">Transmembrane</keyword>
<reference evidence="3" key="2">
    <citation type="submission" date="2025-09" db="UniProtKB">
        <authorList>
            <consortium name="Ensembl"/>
        </authorList>
    </citation>
    <scope>IDENTIFICATION</scope>
</reference>
<keyword evidence="4" id="KW-1185">Reference proteome</keyword>
<dbReference type="Ensembl" id="ENSJJAT00000012985.1">
    <property type="protein sequence ID" value="ENSJJAP00000006589.1"/>
    <property type="gene ID" value="ENSJJAG00000011209.1"/>
</dbReference>
<organism evidence="3 4">
    <name type="scientific">Jaculus jaculus</name>
    <name type="common">Lesser Egyptian jerboa</name>
    <dbReference type="NCBI Taxonomy" id="51337"/>
    <lineage>
        <taxon>Eukaryota</taxon>
        <taxon>Metazoa</taxon>
        <taxon>Chordata</taxon>
        <taxon>Craniata</taxon>
        <taxon>Vertebrata</taxon>
        <taxon>Euteleostomi</taxon>
        <taxon>Mammalia</taxon>
        <taxon>Eutheria</taxon>
        <taxon>Euarchontoglires</taxon>
        <taxon>Glires</taxon>
        <taxon>Rodentia</taxon>
        <taxon>Myomorpha</taxon>
        <taxon>Dipodoidea</taxon>
        <taxon>Dipodidae</taxon>
        <taxon>Dipodinae</taxon>
        <taxon>Jaculus</taxon>
    </lineage>
</organism>
<proteinExistence type="predicted"/>